<keyword evidence="3" id="KW-1185">Reference proteome</keyword>
<feature type="region of interest" description="Disordered" evidence="1">
    <location>
        <begin position="94"/>
        <end position="130"/>
    </location>
</feature>
<feature type="region of interest" description="Disordered" evidence="1">
    <location>
        <begin position="1"/>
        <end position="32"/>
    </location>
</feature>
<dbReference type="Proteomes" id="UP001163046">
    <property type="component" value="Unassembled WGS sequence"/>
</dbReference>
<organism evidence="2 3">
    <name type="scientific">Desmophyllum pertusum</name>
    <dbReference type="NCBI Taxonomy" id="174260"/>
    <lineage>
        <taxon>Eukaryota</taxon>
        <taxon>Metazoa</taxon>
        <taxon>Cnidaria</taxon>
        <taxon>Anthozoa</taxon>
        <taxon>Hexacorallia</taxon>
        <taxon>Scleractinia</taxon>
        <taxon>Caryophylliina</taxon>
        <taxon>Caryophylliidae</taxon>
        <taxon>Desmophyllum</taxon>
    </lineage>
</organism>
<comment type="caution">
    <text evidence="2">The sequence shown here is derived from an EMBL/GenBank/DDBJ whole genome shotgun (WGS) entry which is preliminary data.</text>
</comment>
<reference evidence="2" key="1">
    <citation type="submission" date="2023-01" db="EMBL/GenBank/DDBJ databases">
        <title>Genome assembly of the deep-sea coral Lophelia pertusa.</title>
        <authorList>
            <person name="Herrera S."/>
            <person name="Cordes E."/>
        </authorList>
    </citation>
    <scope>NUCLEOTIDE SEQUENCE</scope>
    <source>
        <strain evidence="2">USNM1676648</strain>
        <tissue evidence="2">Polyp</tissue>
    </source>
</reference>
<gene>
    <name evidence="2" type="ORF">OS493_025209</name>
</gene>
<sequence length="130" mass="14711">MTIVRVNGYRPANKGRVSQEEKKTATPTRSKEHEYRKCGKCYTYACRRKRHEVKGCKSTEKLKAMFKANNVKPPKVKSLPSTKRRLMEDDLLSLSSLDEETQEAGTKEDTVLNDDLPSPRDVAAKPLSPS</sequence>
<name>A0A9W9ZM32_9CNID</name>
<proteinExistence type="predicted"/>
<dbReference type="AlphaFoldDB" id="A0A9W9ZM32"/>
<feature type="compositionally biased region" description="Basic and acidic residues" evidence="1">
    <location>
        <begin position="17"/>
        <end position="32"/>
    </location>
</feature>
<protein>
    <submittedName>
        <fullName evidence="2">Uncharacterized protein</fullName>
    </submittedName>
</protein>
<evidence type="ECO:0000313" key="3">
    <source>
        <dbReference type="Proteomes" id="UP001163046"/>
    </source>
</evidence>
<accession>A0A9W9ZM32</accession>
<dbReference type="EMBL" id="MU825893">
    <property type="protein sequence ID" value="KAJ7383885.1"/>
    <property type="molecule type" value="Genomic_DNA"/>
</dbReference>
<evidence type="ECO:0000256" key="1">
    <source>
        <dbReference type="SAM" id="MobiDB-lite"/>
    </source>
</evidence>
<evidence type="ECO:0000313" key="2">
    <source>
        <dbReference type="EMBL" id="KAJ7383885.1"/>
    </source>
</evidence>